<evidence type="ECO:0000313" key="1">
    <source>
        <dbReference type="EMBL" id="MFD1455659.1"/>
    </source>
</evidence>
<reference evidence="2" key="1">
    <citation type="journal article" date="2019" name="Int. J. Syst. Evol. Microbiol.">
        <title>The Global Catalogue of Microorganisms (GCM) 10K type strain sequencing project: providing services to taxonomists for standard genome sequencing and annotation.</title>
        <authorList>
            <consortium name="The Broad Institute Genomics Platform"/>
            <consortium name="The Broad Institute Genome Sequencing Center for Infectious Disease"/>
            <person name="Wu L."/>
            <person name="Ma J."/>
        </authorList>
    </citation>
    <scope>NUCLEOTIDE SEQUENCE [LARGE SCALE GENOMIC DNA]</scope>
    <source>
        <strain evidence="2">CCM 8979</strain>
    </source>
</reference>
<comment type="caution">
    <text evidence="1">The sequence shown here is derived from an EMBL/GenBank/DDBJ whole genome shotgun (WGS) entry which is preliminary data.</text>
</comment>
<proteinExistence type="predicted"/>
<organism evidence="1 2">
    <name type="scientific">Levilactobacillus lanxiensis</name>
    <dbReference type="NCBI Taxonomy" id="2799568"/>
    <lineage>
        <taxon>Bacteria</taxon>
        <taxon>Bacillati</taxon>
        <taxon>Bacillota</taxon>
        <taxon>Bacilli</taxon>
        <taxon>Lactobacillales</taxon>
        <taxon>Lactobacillaceae</taxon>
        <taxon>Levilactobacillus</taxon>
    </lineage>
</organism>
<gene>
    <name evidence="1" type="ORF">ACFQ44_08235</name>
</gene>
<evidence type="ECO:0000313" key="2">
    <source>
        <dbReference type="Proteomes" id="UP001597189"/>
    </source>
</evidence>
<dbReference type="InterPro" id="IPR035093">
    <property type="entry name" value="RelE/ParE_toxin_dom_sf"/>
</dbReference>
<accession>A0ABW4D284</accession>
<dbReference type="Proteomes" id="UP001597189">
    <property type="component" value="Unassembled WGS sequence"/>
</dbReference>
<dbReference type="Gene3D" id="3.30.2310.20">
    <property type="entry name" value="RelE-like"/>
    <property type="match status" value="1"/>
</dbReference>
<name>A0ABW4D284_9LACO</name>
<protein>
    <submittedName>
        <fullName evidence="1">Uncharacterized protein</fullName>
    </submittedName>
</protein>
<dbReference type="EMBL" id="JBHTOD010000006">
    <property type="protein sequence ID" value="MFD1455659.1"/>
    <property type="molecule type" value="Genomic_DNA"/>
</dbReference>
<keyword evidence="2" id="KW-1185">Reference proteome</keyword>
<sequence length="43" mass="4929">MKHISIQILELHFDGHNGNHLLVYYDDDSLTYLVAIGTHSSLF</sequence>